<dbReference type="OrthoDB" id="1908178at2759"/>
<evidence type="ECO:0000256" key="3">
    <source>
        <dbReference type="ARBA" id="ARBA00044493"/>
    </source>
</evidence>
<evidence type="ECO:0000313" key="7">
    <source>
        <dbReference type="EMBL" id="KAF7551989.1"/>
    </source>
</evidence>
<keyword evidence="2" id="KW-0677">Repeat</keyword>
<accession>A0A9P5LCG7</accession>
<evidence type="ECO:0000256" key="5">
    <source>
        <dbReference type="PROSITE-ProRule" id="PRU00708"/>
    </source>
</evidence>
<evidence type="ECO:0000313" key="8">
    <source>
        <dbReference type="Proteomes" id="UP000722485"/>
    </source>
</evidence>
<evidence type="ECO:0008006" key="9">
    <source>
        <dbReference type="Google" id="ProtNLM"/>
    </source>
</evidence>
<name>A0A9P5LCG7_9HYPO</name>
<dbReference type="NCBIfam" id="TIGR00756">
    <property type="entry name" value="PPR"/>
    <property type="match status" value="1"/>
</dbReference>
<comment type="caution">
    <text evidence="7">The sequence shown here is derived from an EMBL/GenBank/DDBJ whole genome shotgun (WGS) entry which is preliminary data.</text>
</comment>
<evidence type="ECO:0000256" key="1">
    <source>
        <dbReference type="ARBA" id="ARBA00006192"/>
    </source>
</evidence>
<evidence type="ECO:0000256" key="4">
    <source>
        <dbReference type="ARBA" id="ARBA00044511"/>
    </source>
</evidence>
<evidence type="ECO:0000256" key="6">
    <source>
        <dbReference type="SAM" id="MobiDB-lite"/>
    </source>
</evidence>
<dbReference type="Pfam" id="PF01535">
    <property type="entry name" value="PPR"/>
    <property type="match status" value="2"/>
</dbReference>
<sequence>MKISSRVDGSVCAVLANRPSCFGATTVRRSLCTARGVAKETQRTRPTSNLVCARSSQWLLSTFTPTNDARRAIPLQRRRHASSTYSTAAAAAKSPFAPNPPPMQTPQHLMSFVRQEDAASAEEHLEFYQDPYRRGYAQSDGPKLQVSDNKRDIQYPSKNETFKINEDTKKTVAKLCTAISHRLRHPNRANLELIYNLYMQLPEPRMLCLTWQWRDRLLKVMGMPPKRDSESMLRYFALIAEVKNAGLTLRRTHWNFALAFATKYAARITSAEMESALRIWKEMERGAKVKGNDVTFNVLFDVASKAGNFTLADMIYKEMENRGIMYNRYHHVSLIHYFGLKLDSSGIRAAYRDLVYAGEMVDTVVLNCVISGLLRCGEESAAEETYERMKNAHAMAASMPERNYMMGRVITKVLMMFTRIGKIHPELQKSLQKNVQLAPNLHTYKLFVEHYAIRMGDLAKVAQYLDEMKFLKITIHPTIFLALFKGFYSHGGFSTSEWSEQRLEGVLMALYQAKDEGAKGFRIDRWLVIWALRAIKKCSSNEAVVRTFDAMATRWDIPPDRDAFMHSLLENITNGSDMMSSTGNWEGPAHRRYKKDGSRL</sequence>
<feature type="region of interest" description="Disordered" evidence="6">
    <location>
        <begin position="580"/>
        <end position="600"/>
    </location>
</feature>
<evidence type="ECO:0000256" key="2">
    <source>
        <dbReference type="ARBA" id="ARBA00022737"/>
    </source>
</evidence>
<dbReference type="PROSITE" id="PS51375">
    <property type="entry name" value="PPR"/>
    <property type="match status" value="2"/>
</dbReference>
<dbReference type="AlphaFoldDB" id="A0A9P5LCG7"/>
<dbReference type="Gene3D" id="1.25.40.10">
    <property type="entry name" value="Tetratricopeptide repeat domain"/>
    <property type="match status" value="1"/>
</dbReference>
<reference evidence="7" key="1">
    <citation type="submission" date="2020-03" db="EMBL/GenBank/DDBJ databases">
        <title>Draft Genome Sequence of Cylindrodendrum hubeiense.</title>
        <authorList>
            <person name="Buettner E."/>
            <person name="Kellner H."/>
        </authorList>
    </citation>
    <scope>NUCLEOTIDE SEQUENCE</scope>
    <source>
        <strain evidence="7">IHI 201604</strain>
    </source>
</reference>
<organism evidence="7 8">
    <name type="scientific">Cylindrodendrum hubeiense</name>
    <dbReference type="NCBI Taxonomy" id="595255"/>
    <lineage>
        <taxon>Eukaryota</taxon>
        <taxon>Fungi</taxon>
        <taxon>Dikarya</taxon>
        <taxon>Ascomycota</taxon>
        <taxon>Pezizomycotina</taxon>
        <taxon>Sordariomycetes</taxon>
        <taxon>Hypocreomycetidae</taxon>
        <taxon>Hypocreales</taxon>
        <taxon>Nectriaceae</taxon>
        <taxon>Cylindrodendrum</taxon>
    </lineage>
</organism>
<comment type="subunit">
    <text evidence="4">Binds to mitochondrial small subunit 15S rRNA.</text>
</comment>
<keyword evidence="8" id="KW-1185">Reference proteome</keyword>
<feature type="repeat" description="PPR" evidence="5">
    <location>
        <begin position="292"/>
        <end position="326"/>
    </location>
</feature>
<dbReference type="PANTHER" id="PTHR47447">
    <property type="entry name" value="OS03G0856100 PROTEIN"/>
    <property type="match status" value="1"/>
</dbReference>
<feature type="repeat" description="PPR" evidence="5">
    <location>
        <begin position="362"/>
        <end position="396"/>
    </location>
</feature>
<dbReference type="Proteomes" id="UP000722485">
    <property type="component" value="Unassembled WGS sequence"/>
</dbReference>
<proteinExistence type="inferred from homology"/>
<comment type="similarity">
    <text evidence="1">Belongs to the CCM1 family.</text>
</comment>
<comment type="function">
    <text evidence="3">Regulates mitochondrial small subunit maturation by controlling 15S rRNA 5'-end processing. Localizes to the 5' precursor of the 15S rRNA in a position that is subsequently occupied by mS47 in the mature yeast mtSSU. Uses structure and sequence-specific RNA recognition, binding to a single-stranded region of the precursor and specifically recognizing bases -6 to -1. The exchange of Ccm1 for mS47 is coupled to the irreversible removal of precursor rRNA that is accompanied by conformational changes of the mitoribosomal proteins uS5m and mS26. These conformational changes signal completion of 5'-end rRNA processing through protection of the mature 5'-end of the 15S rRNA and stabilization of mS47. The removal of the 5' precursor together with the dissociation of Ccm1 may be catalyzed by the 5'-3' exoribonuclease Pet127. Involved in the specific removal of group I introns in mitochondrial encoded transcripts.</text>
</comment>
<protein>
    <recommendedName>
        <fullName evidence="9">Pentatricopeptide repeat-containing protein</fullName>
    </recommendedName>
</protein>
<dbReference type="InterPro" id="IPR011990">
    <property type="entry name" value="TPR-like_helical_dom_sf"/>
</dbReference>
<dbReference type="EMBL" id="JAANBB010000068">
    <property type="protein sequence ID" value="KAF7551989.1"/>
    <property type="molecule type" value="Genomic_DNA"/>
</dbReference>
<gene>
    <name evidence="7" type="ORF">G7Z17_g4631</name>
</gene>
<dbReference type="InterPro" id="IPR002885">
    <property type="entry name" value="PPR_rpt"/>
</dbReference>
<dbReference type="PANTHER" id="PTHR47447:SF17">
    <property type="entry name" value="OS12G0638900 PROTEIN"/>
    <property type="match status" value="1"/>
</dbReference>